<dbReference type="InterPro" id="IPR004089">
    <property type="entry name" value="MCPsignal_dom"/>
</dbReference>
<dbReference type="Pfam" id="PF00672">
    <property type="entry name" value="HAMP"/>
    <property type="match status" value="1"/>
</dbReference>
<comment type="subcellular location">
    <subcellularLocation>
        <location evidence="1">Membrane</location>
        <topology evidence="1">Multi-pass membrane protein</topology>
    </subcellularLocation>
</comment>
<dbReference type="InterPro" id="IPR003660">
    <property type="entry name" value="HAMP_dom"/>
</dbReference>
<keyword evidence="12" id="KW-1185">Reference proteome</keyword>
<evidence type="ECO:0000256" key="6">
    <source>
        <dbReference type="ARBA" id="ARBA00029447"/>
    </source>
</evidence>
<feature type="domain" description="Methyl-accepting transducer" evidence="9">
    <location>
        <begin position="265"/>
        <end position="501"/>
    </location>
</feature>
<feature type="transmembrane region" description="Helical" evidence="8">
    <location>
        <begin position="188"/>
        <end position="210"/>
    </location>
</feature>
<dbReference type="SUPFAM" id="SSF58104">
    <property type="entry name" value="Methyl-accepting chemotaxis protein (MCP) signaling domain"/>
    <property type="match status" value="1"/>
</dbReference>
<dbReference type="EMBL" id="BNAO01000001">
    <property type="protein sequence ID" value="GHG58564.1"/>
    <property type="molecule type" value="Genomic_DNA"/>
</dbReference>
<evidence type="ECO:0000259" key="10">
    <source>
        <dbReference type="PROSITE" id="PS50885"/>
    </source>
</evidence>
<keyword evidence="4 8" id="KW-0472">Membrane</keyword>
<feature type="domain" description="HAMP" evidence="10">
    <location>
        <begin position="207"/>
        <end position="260"/>
    </location>
</feature>
<sequence length="538" mass="58538">MWWSGLSLRFKVNVVLLLVLLTVMVLSMLFTAQSERQLVEQTVEQHVLDSADSYLDTLNIMMLTGTLAQYREVHRQKVLEQPNMLEARVLRGEQVRKFFGAGAELDQPQDDLDQRALQGEQIQLIQQTEQGRVLTVIRPVLNHANYRGTNCIMCHQGKEDEVLGAIRLSYSLAAQDQQIRSNLLQLGAIQLLCFVVGIALISWVIFKLVLAPLRQLRSSMLQAERNADLTVTAQVTSDDETGQLAKAFNSMLQQFAASLGRVAKNSATLQQSAEVIAAVADTTQQAVVQQNQQTAAMIAAITELEHSVKLSEQGVVDSAAAAAEAETEAYTSRNLTESSISLIRQLAAQLQQATAVITSLDNYSNDVGKVLELISGIAGQTNLLALNAAIEAARAGESGRGFAVVADEVRALANRTHQATAEVQQTIAQLQQEAKGAVTMMQQAQTGSADCVSAVDQVGQSLHTIASAISRINQLTTAMEATALTQQQLTRRVQQQVNSVTAIADTTAEDAKRVTEVTHELVTLADDQQRLVGEFRLQ</sequence>
<dbReference type="Gene3D" id="3.30.450.290">
    <property type="match status" value="1"/>
</dbReference>
<dbReference type="PRINTS" id="PR00260">
    <property type="entry name" value="CHEMTRNSDUCR"/>
</dbReference>
<comment type="caution">
    <text evidence="11">The sequence shown here is derived from an EMBL/GenBank/DDBJ whole genome shotgun (WGS) entry which is preliminary data.</text>
</comment>
<dbReference type="InterPro" id="IPR004090">
    <property type="entry name" value="Chemotax_Me-accpt_rcpt"/>
</dbReference>
<evidence type="ECO:0000259" key="9">
    <source>
        <dbReference type="PROSITE" id="PS50111"/>
    </source>
</evidence>
<proteinExistence type="inferred from homology"/>
<evidence type="ECO:0000256" key="5">
    <source>
        <dbReference type="ARBA" id="ARBA00023224"/>
    </source>
</evidence>
<keyword evidence="5 7" id="KW-0807">Transducer</keyword>
<dbReference type="PANTHER" id="PTHR32089">
    <property type="entry name" value="METHYL-ACCEPTING CHEMOTAXIS PROTEIN MCPB"/>
    <property type="match status" value="1"/>
</dbReference>
<evidence type="ECO:0000256" key="4">
    <source>
        <dbReference type="ARBA" id="ARBA00023136"/>
    </source>
</evidence>
<comment type="similarity">
    <text evidence="6">Belongs to the methyl-accepting chemotaxis (MCP) protein family.</text>
</comment>
<evidence type="ECO:0000256" key="7">
    <source>
        <dbReference type="PROSITE-ProRule" id="PRU00284"/>
    </source>
</evidence>
<evidence type="ECO:0000256" key="1">
    <source>
        <dbReference type="ARBA" id="ARBA00004141"/>
    </source>
</evidence>
<keyword evidence="3 8" id="KW-1133">Transmembrane helix</keyword>
<keyword evidence="2 8" id="KW-0812">Transmembrane</keyword>
<accession>A0ABQ3KTA8</accession>
<evidence type="ECO:0000256" key="2">
    <source>
        <dbReference type="ARBA" id="ARBA00022692"/>
    </source>
</evidence>
<evidence type="ECO:0000256" key="8">
    <source>
        <dbReference type="SAM" id="Phobius"/>
    </source>
</evidence>
<protein>
    <submittedName>
        <fullName evidence="11">Methyl-accepting chemotaxis protein</fullName>
    </submittedName>
</protein>
<dbReference type="SMART" id="SM00304">
    <property type="entry name" value="HAMP"/>
    <property type="match status" value="1"/>
</dbReference>
<dbReference type="Gene3D" id="1.10.287.950">
    <property type="entry name" value="Methyl-accepting chemotaxis protein"/>
    <property type="match status" value="1"/>
</dbReference>
<gene>
    <name evidence="11" type="ORF">GCM10010919_00380</name>
</gene>
<reference evidence="12" key="1">
    <citation type="journal article" date="2019" name="Int. J. Syst. Evol. Microbiol.">
        <title>The Global Catalogue of Microorganisms (GCM) 10K type strain sequencing project: providing services to taxonomists for standard genome sequencing and annotation.</title>
        <authorList>
            <consortium name="The Broad Institute Genomics Platform"/>
            <consortium name="The Broad Institute Genome Sequencing Center for Infectious Disease"/>
            <person name="Wu L."/>
            <person name="Ma J."/>
        </authorList>
    </citation>
    <scope>NUCLEOTIDE SEQUENCE [LARGE SCALE GENOMIC DNA]</scope>
    <source>
        <strain evidence="12">CGMCC 1.7003</strain>
    </source>
</reference>
<evidence type="ECO:0000313" key="11">
    <source>
        <dbReference type="EMBL" id="GHG58564.1"/>
    </source>
</evidence>
<dbReference type="CDD" id="cd06225">
    <property type="entry name" value="HAMP"/>
    <property type="match status" value="1"/>
</dbReference>
<evidence type="ECO:0000313" key="12">
    <source>
        <dbReference type="Proteomes" id="UP000659697"/>
    </source>
</evidence>
<dbReference type="Pfam" id="PF00015">
    <property type="entry name" value="MCPsignal"/>
    <property type="match status" value="1"/>
</dbReference>
<dbReference type="Proteomes" id="UP000659697">
    <property type="component" value="Unassembled WGS sequence"/>
</dbReference>
<evidence type="ECO:0000256" key="3">
    <source>
        <dbReference type="ARBA" id="ARBA00022989"/>
    </source>
</evidence>
<dbReference type="PANTHER" id="PTHR32089:SF119">
    <property type="entry name" value="METHYL-ACCEPTING CHEMOTAXIS PROTEIN CTPL"/>
    <property type="match status" value="1"/>
</dbReference>
<dbReference type="SMART" id="SM00283">
    <property type="entry name" value="MA"/>
    <property type="match status" value="1"/>
</dbReference>
<dbReference type="PROSITE" id="PS50885">
    <property type="entry name" value="HAMP"/>
    <property type="match status" value="1"/>
</dbReference>
<organism evidence="11 12">
    <name type="scientific">Alishewanella longhuensis</name>
    <dbReference type="NCBI Taxonomy" id="1091037"/>
    <lineage>
        <taxon>Bacteria</taxon>
        <taxon>Pseudomonadati</taxon>
        <taxon>Pseudomonadota</taxon>
        <taxon>Gammaproteobacteria</taxon>
        <taxon>Alteromonadales</taxon>
        <taxon>Alteromonadaceae</taxon>
        <taxon>Alishewanella</taxon>
    </lineage>
</organism>
<name>A0ABQ3KTA8_9ALTE</name>
<dbReference type="PROSITE" id="PS50111">
    <property type="entry name" value="CHEMOTAXIS_TRANSDUC_2"/>
    <property type="match status" value="1"/>
</dbReference>